<dbReference type="EC" id="3.4.24.-" evidence="11"/>
<keyword evidence="5 11" id="KW-0812">Transmembrane</keyword>
<name>A0ABY5TNJ9_9GAMM</name>
<feature type="transmembrane region" description="Helical" evidence="11">
    <location>
        <begin position="380"/>
        <end position="402"/>
    </location>
</feature>
<comment type="subcellular location">
    <subcellularLocation>
        <location evidence="2">Membrane</location>
        <topology evidence="2">Multi-pass membrane protein</topology>
    </subcellularLocation>
</comment>
<dbReference type="Pfam" id="PF02163">
    <property type="entry name" value="Peptidase_M50"/>
    <property type="match status" value="1"/>
</dbReference>
<dbReference type="InterPro" id="IPR036034">
    <property type="entry name" value="PDZ_sf"/>
</dbReference>
<reference evidence="13" key="1">
    <citation type="submission" date="2022-08" db="EMBL/GenBank/DDBJ databases">
        <title>Catabolic pathway analysis in culturable SAR92 clade bacteria reveals their overlooked roles in DMSP degradation in coastal seas.</title>
        <authorList>
            <person name="He X."/>
            <person name="Zhang X."/>
            <person name="Zhang Y."/>
        </authorList>
    </citation>
    <scope>NUCLEOTIDE SEQUENCE</scope>
    <source>
        <strain evidence="13">H455</strain>
    </source>
</reference>
<proteinExistence type="inferred from homology"/>
<dbReference type="NCBIfam" id="TIGR00054">
    <property type="entry name" value="RIP metalloprotease RseP"/>
    <property type="match status" value="1"/>
</dbReference>
<evidence type="ECO:0000256" key="4">
    <source>
        <dbReference type="ARBA" id="ARBA00022670"/>
    </source>
</evidence>
<dbReference type="GO" id="GO:0008237">
    <property type="term" value="F:metallopeptidase activity"/>
    <property type="evidence" value="ECO:0007669"/>
    <property type="project" value="UniProtKB-KW"/>
</dbReference>
<evidence type="ECO:0000256" key="6">
    <source>
        <dbReference type="ARBA" id="ARBA00022801"/>
    </source>
</evidence>
<feature type="domain" description="PDZ" evidence="12">
    <location>
        <begin position="211"/>
        <end position="280"/>
    </location>
</feature>
<dbReference type="SUPFAM" id="SSF50156">
    <property type="entry name" value="PDZ domain-like"/>
    <property type="match status" value="2"/>
</dbReference>
<evidence type="ECO:0000256" key="8">
    <source>
        <dbReference type="ARBA" id="ARBA00022989"/>
    </source>
</evidence>
<dbReference type="InterPro" id="IPR041489">
    <property type="entry name" value="PDZ_6"/>
</dbReference>
<evidence type="ECO:0000256" key="3">
    <source>
        <dbReference type="ARBA" id="ARBA00007931"/>
    </source>
</evidence>
<evidence type="ECO:0000313" key="13">
    <source>
        <dbReference type="EMBL" id="UVW34061.1"/>
    </source>
</evidence>
<feature type="domain" description="PDZ" evidence="12">
    <location>
        <begin position="114"/>
        <end position="186"/>
    </location>
</feature>
<accession>A0ABY5TNJ9</accession>
<keyword evidence="6 11" id="KW-0378">Hydrolase</keyword>
<evidence type="ECO:0000313" key="14">
    <source>
        <dbReference type="Proteomes" id="UP001059934"/>
    </source>
</evidence>
<feature type="transmembrane region" description="Helical" evidence="11">
    <location>
        <begin position="423"/>
        <end position="445"/>
    </location>
</feature>
<evidence type="ECO:0000256" key="10">
    <source>
        <dbReference type="ARBA" id="ARBA00023136"/>
    </source>
</evidence>
<evidence type="ECO:0000256" key="9">
    <source>
        <dbReference type="ARBA" id="ARBA00023049"/>
    </source>
</evidence>
<keyword evidence="4" id="KW-0645">Protease</keyword>
<evidence type="ECO:0000256" key="5">
    <source>
        <dbReference type="ARBA" id="ARBA00022692"/>
    </source>
</evidence>
<sequence length="452" mass="48655">MDLLQTIFFTLIALGVLVSFHEFGHFWVARRCGVKVQRFSIGFGTPLLRWRDAHDTEFVLAALPLGGYVKMLDEREGEVAAEDLPHAFTQKTVWQRLAIVIAGPAANFLLAIVAFWIVFLSGERGIAPVAGSVISGSLAEQSGFEPGTEIVAVNGHRTSTWAAVSRQLFGYIGTSGEIPLTVTYPNSTIEYALAVPVSAWLREAEEPSPLRELGITPPFKLDALSLGAVAEDGAGYAAGLREGDRLVAIDGESILSVEAFINRVSASANTEVELLVEREVGQLLISVTPKLVDRDGQQVGQLGVQLASLGSYPEELLRNVEYGIFGAVIRAAEETAETSMFVLKSIGKLVVGDLSPKNLSGPITIAKVAGDSAKSGFDNFIRFIAILSIMLGVMNLLPIPVLDGGHIVYYLIEMVKGSPVSDAVQIVGYKVGFFMLMGLMVFATYNDVMRAF</sequence>
<evidence type="ECO:0000256" key="1">
    <source>
        <dbReference type="ARBA" id="ARBA00001947"/>
    </source>
</evidence>
<dbReference type="Gene3D" id="2.30.42.10">
    <property type="match status" value="2"/>
</dbReference>
<keyword evidence="10 11" id="KW-0472">Membrane</keyword>
<keyword evidence="9 11" id="KW-0482">Metalloprotease</keyword>
<dbReference type="InterPro" id="IPR008915">
    <property type="entry name" value="Peptidase_M50"/>
</dbReference>
<dbReference type="SMART" id="SM00228">
    <property type="entry name" value="PDZ"/>
    <property type="match status" value="2"/>
</dbReference>
<organism evidence="13 14">
    <name type="scientific">SAR92 clade bacterium H455</name>
    <dbReference type="NCBI Taxonomy" id="2974818"/>
    <lineage>
        <taxon>Bacteria</taxon>
        <taxon>Pseudomonadati</taxon>
        <taxon>Pseudomonadota</taxon>
        <taxon>Gammaproteobacteria</taxon>
        <taxon>Cellvibrionales</taxon>
        <taxon>Porticoccaceae</taxon>
        <taxon>SAR92 clade</taxon>
    </lineage>
</organism>
<keyword evidence="14" id="KW-1185">Reference proteome</keyword>
<feature type="transmembrane region" description="Helical" evidence="11">
    <location>
        <begin position="97"/>
        <end position="119"/>
    </location>
</feature>
<evidence type="ECO:0000256" key="7">
    <source>
        <dbReference type="ARBA" id="ARBA00022833"/>
    </source>
</evidence>
<keyword evidence="7 11" id="KW-0862">Zinc</keyword>
<protein>
    <recommendedName>
        <fullName evidence="11">Zinc metalloprotease</fullName>
        <ecNumber evidence="11">3.4.24.-</ecNumber>
    </recommendedName>
</protein>
<feature type="transmembrane region" description="Helical" evidence="11">
    <location>
        <begin position="6"/>
        <end position="28"/>
    </location>
</feature>
<evidence type="ECO:0000259" key="12">
    <source>
        <dbReference type="SMART" id="SM00228"/>
    </source>
</evidence>
<dbReference type="CDD" id="cd06163">
    <property type="entry name" value="S2P-M50_PDZ_RseP-like"/>
    <property type="match status" value="2"/>
</dbReference>
<keyword evidence="11" id="KW-0479">Metal-binding</keyword>
<evidence type="ECO:0000256" key="2">
    <source>
        <dbReference type="ARBA" id="ARBA00004141"/>
    </source>
</evidence>
<keyword evidence="8 11" id="KW-1133">Transmembrane helix</keyword>
<gene>
    <name evidence="13" type="primary">rseP</name>
    <name evidence="13" type="ORF">NYF23_08460</name>
</gene>
<dbReference type="EMBL" id="CP103416">
    <property type="protein sequence ID" value="UVW34061.1"/>
    <property type="molecule type" value="Genomic_DNA"/>
</dbReference>
<comment type="similarity">
    <text evidence="3 11">Belongs to the peptidase M50B family.</text>
</comment>
<dbReference type="Pfam" id="PF17820">
    <property type="entry name" value="PDZ_6"/>
    <property type="match status" value="1"/>
</dbReference>
<dbReference type="InterPro" id="IPR004387">
    <property type="entry name" value="Pept_M50_Zn"/>
</dbReference>
<comment type="cofactor">
    <cofactor evidence="1 11">
        <name>Zn(2+)</name>
        <dbReference type="ChEBI" id="CHEBI:29105"/>
    </cofactor>
</comment>
<dbReference type="PANTHER" id="PTHR42837:SF2">
    <property type="entry name" value="MEMBRANE METALLOPROTEASE ARASP2, CHLOROPLASTIC-RELATED"/>
    <property type="match status" value="1"/>
</dbReference>
<evidence type="ECO:0000256" key="11">
    <source>
        <dbReference type="RuleBase" id="RU362031"/>
    </source>
</evidence>
<dbReference type="CDD" id="cd23081">
    <property type="entry name" value="cpPDZ_EcRseP-like"/>
    <property type="match status" value="1"/>
</dbReference>
<dbReference type="InterPro" id="IPR001478">
    <property type="entry name" value="PDZ"/>
</dbReference>
<dbReference type="Proteomes" id="UP001059934">
    <property type="component" value="Chromosome"/>
</dbReference>
<dbReference type="PANTHER" id="PTHR42837">
    <property type="entry name" value="REGULATOR OF SIGMA-E PROTEASE RSEP"/>
    <property type="match status" value="1"/>
</dbReference>